<sequence length="727" mass="83420">MDILQKNKWQLIIVIGLIINFNFMSCNSSKSNISQNDSTNEDGMVLFDFENETQTQLVKPQDATFEIISSGKSNHLQVNNGNTIRETGVKLMSPEGKPWDLSSYYQVKADVSNVGDEKMQVELFVGNDPDGLLRWYCSDYIDLKPGESKTITVNLAWTPWIFKPQIKINGLRGVPGQIKADLTKVTELTFCSRYNTEPNNFTIDNVRAVGKYEEKSPDGFLPFIDKYGQYKHQDWKNKIHSDKEIKEFAKAELAYLENGKGPKDRATFGGWLKGPKLKATGFFRTEKVADKWWMVDPEGYLFWTAGLNCVASNSVFTGVSQRENYFEYLPKKDDSSAQFYQEVDYATHGFYKDKRPYKTFNFYQNNLYKKYGDDWLKTFQDVAHKRIKDWGMNTVGFMSDIGVTKQKRTAYVGSIWIKNTPKIEGSEGFWGKFHDVFDPNFRIAVRNSVESQKEGANDPWCLGYFVDNELSWGQLGSLAVGTLKSPAIQPAKIEFINDLKNKYKSVSALNTVWKSSYKSWDQMLSSTETPNEKFAKSDLVNFYKRIAETYFRTINEELKSVAPNQNYLGCRFAWANNDVVLTAASHYLDIMSFNKYEYSIADFSLPKGVDKPVMIGEFQFGALDRGSLHVGIKAAKDQTERGEMFKSYIQGALRNPNIVGAHWFQYIDEPNTGRFDGENYNVGFVDITDNPHEDFIEKVKETTYSMYEYRKNNNLENKNSNQSLSKK</sequence>
<organism evidence="1 2">
    <name type="scientific">Polaribacter sejongensis</name>
    <dbReference type="NCBI Taxonomy" id="985043"/>
    <lineage>
        <taxon>Bacteria</taxon>
        <taxon>Pseudomonadati</taxon>
        <taxon>Bacteroidota</taxon>
        <taxon>Flavobacteriia</taxon>
        <taxon>Flavobacteriales</taxon>
        <taxon>Flavobacteriaceae</taxon>
    </lineage>
</organism>
<dbReference type="InterPro" id="IPR017853">
    <property type="entry name" value="GH"/>
</dbReference>
<accession>A0ABN5FEH2</accession>
<dbReference type="SUPFAM" id="SSF51445">
    <property type="entry name" value="(Trans)glycosidases"/>
    <property type="match status" value="1"/>
</dbReference>
<proteinExistence type="predicted"/>
<evidence type="ECO:0000313" key="2">
    <source>
        <dbReference type="Proteomes" id="UP000232721"/>
    </source>
</evidence>
<protein>
    <submittedName>
        <fullName evidence="1">Beta-agarase</fullName>
    </submittedName>
</protein>
<evidence type="ECO:0000313" key="1">
    <source>
        <dbReference type="EMBL" id="AUC24144.1"/>
    </source>
</evidence>
<gene>
    <name evidence="1" type="ORF">BTO15_18125</name>
</gene>
<dbReference type="Gene3D" id="3.20.20.80">
    <property type="entry name" value="Glycosidases"/>
    <property type="match status" value="1"/>
</dbReference>
<reference evidence="1 2" key="1">
    <citation type="submission" date="2017-02" db="EMBL/GenBank/DDBJ databases">
        <title>Trade-off between light-utilization and light-protection in marine flavobacteria.</title>
        <authorList>
            <person name="Kumagai Y."/>
            <person name="Yoshizawa S."/>
            <person name="Kogure K."/>
            <person name="Iwasaki W."/>
        </authorList>
    </citation>
    <scope>NUCLEOTIDE SEQUENCE [LARGE SCALE GENOMIC DNA]</scope>
    <source>
        <strain evidence="1 2">KCTC 23670</strain>
    </source>
</reference>
<dbReference type="EMBL" id="CP019336">
    <property type="protein sequence ID" value="AUC24144.1"/>
    <property type="molecule type" value="Genomic_DNA"/>
</dbReference>
<dbReference type="Proteomes" id="UP000232721">
    <property type="component" value="Chromosome"/>
</dbReference>
<dbReference type="Gene3D" id="2.60.120.430">
    <property type="entry name" value="Galactose-binding lectin"/>
    <property type="match status" value="1"/>
</dbReference>
<name>A0ABN5FEH2_9FLAO</name>
<keyword evidence="2" id="KW-1185">Reference proteome</keyword>